<proteinExistence type="inferred from homology"/>
<dbReference type="KEGG" id="tgb:HG536_0B06670"/>
<organism evidence="7 8">
    <name type="scientific">Torulaspora globosa</name>
    <dbReference type="NCBI Taxonomy" id="48254"/>
    <lineage>
        <taxon>Eukaryota</taxon>
        <taxon>Fungi</taxon>
        <taxon>Dikarya</taxon>
        <taxon>Ascomycota</taxon>
        <taxon>Saccharomycotina</taxon>
        <taxon>Saccharomycetes</taxon>
        <taxon>Saccharomycetales</taxon>
        <taxon>Saccharomycetaceae</taxon>
        <taxon>Torulaspora</taxon>
    </lineage>
</organism>
<dbReference type="SUPFAM" id="SSF53098">
    <property type="entry name" value="Ribonuclease H-like"/>
    <property type="match status" value="1"/>
</dbReference>
<dbReference type="GO" id="GO:0005739">
    <property type="term" value="C:mitochondrion"/>
    <property type="evidence" value="ECO:0007669"/>
    <property type="project" value="TreeGrafter"/>
</dbReference>
<dbReference type="GeneID" id="59324918"/>
<dbReference type="Gene3D" id="3.30.420.10">
    <property type="entry name" value="Ribonuclease H-like superfamily/Ribonuclease H"/>
    <property type="match status" value="1"/>
</dbReference>
<dbReference type="InterPro" id="IPR036397">
    <property type="entry name" value="RNaseH_sf"/>
</dbReference>
<evidence type="ECO:0000256" key="3">
    <source>
        <dbReference type="ARBA" id="ARBA00022801"/>
    </source>
</evidence>
<evidence type="ECO:0000256" key="5">
    <source>
        <dbReference type="SAM" id="MobiDB-lite"/>
    </source>
</evidence>
<dbReference type="NCBIfam" id="NF003765">
    <property type="entry name" value="PRK05359.1"/>
    <property type="match status" value="1"/>
</dbReference>
<evidence type="ECO:0000256" key="2">
    <source>
        <dbReference type="ARBA" id="ARBA00022722"/>
    </source>
</evidence>
<keyword evidence="8" id="KW-1185">Reference proteome</keyword>
<protein>
    <recommendedName>
        <fullName evidence="6">Exonuclease domain-containing protein</fullName>
    </recommendedName>
</protein>
<accession>A0A7G3ZE63</accession>
<dbReference type="InterPro" id="IPR022894">
    <property type="entry name" value="Oligoribonuclease"/>
</dbReference>
<gene>
    <name evidence="7" type="ORF">HG536_0B06670</name>
</gene>
<evidence type="ECO:0000256" key="1">
    <source>
        <dbReference type="ARBA" id="ARBA00009921"/>
    </source>
</evidence>
<dbReference type="EMBL" id="CP059247">
    <property type="protein sequence ID" value="QLL31799.1"/>
    <property type="molecule type" value="Genomic_DNA"/>
</dbReference>
<dbReference type="OrthoDB" id="270189at2759"/>
<dbReference type="SMART" id="SM00479">
    <property type="entry name" value="EXOIII"/>
    <property type="match status" value="1"/>
</dbReference>
<keyword evidence="4" id="KW-0269">Exonuclease</keyword>
<evidence type="ECO:0000313" key="7">
    <source>
        <dbReference type="EMBL" id="QLL31799.1"/>
    </source>
</evidence>
<dbReference type="PANTHER" id="PTHR11046">
    <property type="entry name" value="OLIGORIBONUCLEASE, MITOCHONDRIAL"/>
    <property type="match status" value="1"/>
</dbReference>
<dbReference type="GO" id="GO:0003676">
    <property type="term" value="F:nucleic acid binding"/>
    <property type="evidence" value="ECO:0007669"/>
    <property type="project" value="InterPro"/>
</dbReference>
<dbReference type="CDD" id="cd06135">
    <property type="entry name" value="Orn"/>
    <property type="match status" value="1"/>
</dbReference>
<feature type="region of interest" description="Disordered" evidence="5">
    <location>
        <begin position="233"/>
        <end position="276"/>
    </location>
</feature>
<evidence type="ECO:0000259" key="6">
    <source>
        <dbReference type="SMART" id="SM00479"/>
    </source>
</evidence>
<reference evidence="7 8" key="1">
    <citation type="submission" date="2020-06" db="EMBL/GenBank/DDBJ databases">
        <title>The yeast mating-type switching endonuclease HO is a domesticated member of an unorthodox homing genetic element family.</title>
        <authorList>
            <person name="Coughlan A.Y."/>
            <person name="Lombardi L."/>
            <person name="Braun-Galleani S."/>
            <person name="Martos A.R."/>
            <person name="Galeote V."/>
            <person name="Bigey F."/>
            <person name="Dequin S."/>
            <person name="Byrne K.P."/>
            <person name="Wolfe K.H."/>
        </authorList>
    </citation>
    <scope>NUCLEOTIDE SEQUENCE [LARGE SCALE GENOMIC DNA]</scope>
    <source>
        <strain evidence="7 8">CBS764</strain>
    </source>
</reference>
<name>A0A7G3ZE63_9SACH</name>
<dbReference type="FunFam" id="3.30.420.10:FF:000003">
    <property type="entry name" value="Oligoribonuclease"/>
    <property type="match status" value="1"/>
</dbReference>
<evidence type="ECO:0000256" key="4">
    <source>
        <dbReference type="ARBA" id="ARBA00022839"/>
    </source>
</evidence>
<dbReference type="AlphaFoldDB" id="A0A7G3ZE63"/>
<dbReference type="Proteomes" id="UP000515788">
    <property type="component" value="Chromosome 2"/>
</dbReference>
<keyword evidence="3" id="KW-0378">Hydrolase</keyword>
<dbReference type="InterPro" id="IPR012337">
    <property type="entry name" value="RNaseH-like_sf"/>
</dbReference>
<dbReference type="InterPro" id="IPR013520">
    <property type="entry name" value="Ribonucl_H"/>
</dbReference>
<feature type="domain" description="Exonuclease" evidence="6">
    <location>
        <begin position="48"/>
        <end position="224"/>
    </location>
</feature>
<dbReference type="GO" id="GO:0000175">
    <property type="term" value="F:3'-5'-RNA exonuclease activity"/>
    <property type="evidence" value="ECO:0007669"/>
    <property type="project" value="InterPro"/>
</dbReference>
<dbReference type="PANTHER" id="PTHR11046:SF0">
    <property type="entry name" value="OLIGORIBONUCLEASE, MITOCHONDRIAL"/>
    <property type="match status" value="1"/>
</dbReference>
<dbReference type="Pfam" id="PF00929">
    <property type="entry name" value="RNase_T"/>
    <property type="match status" value="1"/>
</dbReference>
<dbReference type="RefSeq" id="XP_037138474.1">
    <property type="nucleotide sequence ID" value="XM_037282579.1"/>
</dbReference>
<sequence>MLFCAFTAGTRSFARIQARNLSLYKGRNRYLEKRVMNGFAETKPVSSPLVWIDCEMTGLNHHSDRIIEVCCVVTDGNLEIVQDNCYESVIHYDAKVMESMNEWCIEHHGASGLTKKVLESDKSREQVEQELLQFIKKYVPEPRVGVLAGNSVHMDRLFMLKEFPRVIDHLFYRLVDVSSIMEVCSRHNPALARLAPRKKQTHTAKSDILESIEQLRWYRSHYLKSEQETADFVKERTAQEESSVEPSQEKRVGSPGDVEATVENPEEPEVKKPRKL</sequence>
<evidence type="ECO:0000313" key="8">
    <source>
        <dbReference type="Proteomes" id="UP000515788"/>
    </source>
</evidence>
<keyword evidence="2" id="KW-0540">Nuclease</keyword>
<comment type="similarity">
    <text evidence="1">Belongs to the oligoribonuclease family.</text>
</comment>